<dbReference type="Proteomes" id="UP000729402">
    <property type="component" value="Unassembled WGS sequence"/>
</dbReference>
<keyword evidence="3" id="KW-1185">Reference proteome</keyword>
<accession>A0A8J5T9D6</accession>
<evidence type="ECO:0000313" key="2">
    <source>
        <dbReference type="EMBL" id="KAG8083742.1"/>
    </source>
</evidence>
<gene>
    <name evidence="2" type="ORF">GUJ93_ZPchr0016g2593</name>
</gene>
<reference evidence="2" key="2">
    <citation type="submission" date="2021-02" db="EMBL/GenBank/DDBJ databases">
        <authorList>
            <person name="Kimball J.A."/>
            <person name="Haas M.W."/>
            <person name="Macchietto M."/>
            <person name="Kono T."/>
            <person name="Duquette J."/>
            <person name="Shao M."/>
        </authorList>
    </citation>
    <scope>NUCLEOTIDE SEQUENCE</scope>
    <source>
        <tissue evidence="2">Fresh leaf tissue</tissue>
    </source>
</reference>
<dbReference type="GO" id="GO:0003700">
    <property type="term" value="F:DNA-binding transcription factor activity"/>
    <property type="evidence" value="ECO:0007669"/>
    <property type="project" value="InterPro"/>
</dbReference>
<comment type="caution">
    <text evidence="2">The sequence shown here is derived from an EMBL/GenBank/DDBJ whole genome shotgun (WGS) entry which is preliminary data.</text>
</comment>
<organism evidence="2 3">
    <name type="scientific">Zizania palustris</name>
    <name type="common">Northern wild rice</name>
    <dbReference type="NCBI Taxonomy" id="103762"/>
    <lineage>
        <taxon>Eukaryota</taxon>
        <taxon>Viridiplantae</taxon>
        <taxon>Streptophyta</taxon>
        <taxon>Embryophyta</taxon>
        <taxon>Tracheophyta</taxon>
        <taxon>Spermatophyta</taxon>
        <taxon>Magnoliopsida</taxon>
        <taxon>Liliopsida</taxon>
        <taxon>Poales</taxon>
        <taxon>Poaceae</taxon>
        <taxon>BOP clade</taxon>
        <taxon>Oryzoideae</taxon>
        <taxon>Oryzeae</taxon>
        <taxon>Zizaniinae</taxon>
        <taxon>Zizania</taxon>
    </lineage>
</organism>
<dbReference type="PANTHER" id="PTHR46159">
    <property type="entry name" value="PROTEIN TESMIN/TSO1-LIKE CXC 2"/>
    <property type="match status" value="1"/>
</dbReference>
<reference evidence="2" key="1">
    <citation type="journal article" date="2021" name="bioRxiv">
        <title>Whole Genome Assembly and Annotation of Northern Wild Rice, Zizania palustris L., Supports a Whole Genome Duplication in the Zizania Genus.</title>
        <authorList>
            <person name="Haas M."/>
            <person name="Kono T."/>
            <person name="Macchietto M."/>
            <person name="Millas R."/>
            <person name="McGilp L."/>
            <person name="Shao M."/>
            <person name="Duquette J."/>
            <person name="Hirsch C.N."/>
            <person name="Kimball J."/>
        </authorList>
    </citation>
    <scope>NUCLEOTIDE SEQUENCE</scope>
    <source>
        <tissue evidence="2">Fresh leaf tissue</tissue>
    </source>
</reference>
<feature type="region of interest" description="Disordered" evidence="1">
    <location>
        <begin position="69"/>
        <end position="156"/>
    </location>
</feature>
<feature type="compositionally biased region" description="Polar residues" evidence="1">
    <location>
        <begin position="88"/>
        <end position="99"/>
    </location>
</feature>
<evidence type="ECO:0000313" key="3">
    <source>
        <dbReference type="Proteomes" id="UP000729402"/>
    </source>
</evidence>
<dbReference type="PANTHER" id="PTHR46159:SF12">
    <property type="entry name" value="PROTEIN TESMIN_TSO1-LIKE CXC 3-RELATED"/>
    <property type="match status" value="1"/>
</dbReference>
<dbReference type="InterPro" id="IPR044522">
    <property type="entry name" value="TSO1-like"/>
</dbReference>
<proteinExistence type="predicted"/>
<dbReference type="AlphaFoldDB" id="A0A8J5T9D6"/>
<name>A0A8J5T9D6_ZIZPA</name>
<protein>
    <submittedName>
        <fullName evidence="2">Uncharacterized protein</fullName>
    </submittedName>
</protein>
<feature type="compositionally biased region" description="Polar residues" evidence="1">
    <location>
        <begin position="69"/>
        <end position="78"/>
    </location>
</feature>
<sequence>MFPVVDSEFNIPFAAAVTTSTEEMKQGGEEAENCVKEKENDLQKANVQSEDHPFLELVPITPPFEVSSSLLKPPNFSSAKPPRPTKARTGNLSRSSSKAAQAVHSRKFSKVAETGLDEEMPNILRDDASPGSCVKTSSPNGKRVSPPHNALSVSPSQKGGRKLILKSIPSFPSLIGDAISSSTMNNPESAFSTASALALGKSILKLAADYELPEYNLYLRSKVYLEIQDAN</sequence>
<dbReference type="EMBL" id="JAAALK010000084">
    <property type="protein sequence ID" value="KAG8083742.1"/>
    <property type="molecule type" value="Genomic_DNA"/>
</dbReference>
<evidence type="ECO:0000256" key="1">
    <source>
        <dbReference type="SAM" id="MobiDB-lite"/>
    </source>
</evidence>
<dbReference type="OrthoDB" id="6283463at2759"/>